<evidence type="ECO:0000313" key="3">
    <source>
        <dbReference type="Proteomes" id="UP001652700"/>
    </source>
</evidence>
<dbReference type="Proteomes" id="UP001652700">
    <property type="component" value="Unplaced"/>
</dbReference>
<dbReference type="InParanoid" id="A0A6P7F3G8"/>
<keyword evidence="3" id="KW-1185">Reference proteome</keyword>
<reference evidence="2" key="2">
    <citation type="submission" date="2025-05" db="UniProtKB">
        <authorList>
            <consortium name="EnsemblMetazoa"/>
        </authorList>
    </citation>
    <scope>IDENTIFICATION</scope>
</reference>
<protein>
    <submittedName>
        <fullName evidence="4">Uncharacterized protein LOC114326161</fullName>
    </submittedName>
</protein>
<sequence>MTDQQVIKIESDDENDNANENNGTNDEVVMTVQYTNEQRIVSAVWMHEKRFNKQSLEDIRKNFQIRFKIPAPNTKTLEQWEEQLFSKGKIVTDEKGEVIGDNENSIDQLSDENSSDEDVSD</sequence>
<dbReference type="EnsemblMetazoa" id="XM_028274418.2">
    <property type="protein sequence ID" value="XP_028130219.1"/>
    <property type="gene ID" value="LOC114326161"/>
</dbReference>
<feature type="region of interest" description="Disordered" evidence="1">
    <location>
        <begin position="95"/>
        <end position="121"/>
    </location>
</feature>
<dbReference type="KEGG" id="dvv:114326161"/>
<evidence type="ECO:0000313" key="2">
    <source>
        <dbReference type="EnsemblMetazoa" id="XP_028130219.1"/>
    </source>
</evidence>
<name>A0A6P7F3G8_DIAVI</name>
<feature type="compositionally biased region" description="Acidic residues" evidence="1">
    <location>
        <begin position="109"/>
        <end position="121"/>
    </location>
</feature>
<dbReference type="OrthoDB" id="9979538at2759"/>
<reference evidence="4" key="1">
    <citation type="submission" date="2025-04" db="UniProtKB">
        <authorList>
            <consortium name="RefSeq"/>
        </authorList>
    </citation>
    <scope>IDENTIFICATION</scope>
    <source>
        <tissue evidence="4">Whole insect</tissue>
    </source>
</reference>
<dbReference type="AlphaFoldDB" id="A0A6P7F3G8"/>
<organism evidence="4">
    <name type="scientific">Diabrotica virgifera virgifera</name>
    <name type="common">western corn rootworm</name>
    <dbReference type="NCBI Taxonomy" id="50390"/>
    <lineage>
        <taxon>Eukaryota</taxon>
        <taxon>Metazoa</taxon>
        <taxon>Ecdysozoa</taxon>
        <taxon>Arthropoda</taxon>
        <taxon>Hexapoda</taxon>
        <taxon>Insecta</taxon>
        <taxon>Pterygota</taxon>
        <taxon>Neoptera</taxon>
        <taxon>Endopterygota</taxon>
        <taxon>Coleoptera</taxon>
        <taxon>Polyphaga</taxon>
        <taxon>Cucujiformia</taxon>
        <taxon>Chrysomeloidea</taxon>
        <taxon>Chrysomelidae</taxon>
        <taxon>Galerucinae</taxon>
        <taxon>Diabroticina</taxon>
        <taxon>Diabroticites</taxon>
        <taxon>Diabrotica</taxon>
    </lineage>
</organism>
<evidence type="ECO:0000313" key="4">
    <source>
        <dbReference type="RefSeq" id="XP_028130219.1"/>
    </source>
</evidence>
<proteinExistence type="predicted"/>
<dbReference type="GeneID" id="114326161"/>
<accession>A0A6P7F3G8</accession>
<gene>
    <name evidence="4" type="primary">LOC114326161</name>
</gene>
<feature type="region of interest" description="Disordered" evidence="1">
    <location>
        <begin position="1"/>
        <end position="26"/>
    </location>
</feature>
<dbReference type="RefSeq" id="XP_028130219.1">
    <property type="nucleotide sequence ID" value="XM_028274418.1"/>
</dbReference>
<evidence type="ECO:0000256" key="1">
    <source>
        <dbReference type="SAM" id="MobiDB-lite"/>
    </source>
</evidence>